<dbReference type="Pfam" id="PF13442">
    <property type="entry name" value="Cytochrome_CBB3"/>
    <property type="match status" value="1"/>
</dbReference>
<evidence type="ECO:0000256" key="2">
    <source>
        <dbReference type="ARBA" id="ARBA00022617"/>
    </source>
</evidence>
<accession>A0A0K0XT43</accession>
<keyword evidence="7" id="KW-1185">Reference proteome</keyword>
<keyword evidence="5" id="KW-0408">Iron</keyword>
<dbReference type="PANTHER" id="PTHR37823:SF1">
    <property type="entry name" value="CYTOCHROME C-553-LIKE"/>
    <property type="match status" value="1"/>
</dbReference>
<dbReference type="EMBL" id="CP012154">
    <property type="protein sequence ID" value="AKS40786.1"/>
    <property type="molecule type" value="Genomic_DNA"/>
</dbReference>
<dbReference type="InterPro" id="IPR036909">
    <property type="entry name" value="Cyt_c-like_dom_sf"/>
</dbReference>
<evidence type="ECO:0000313" key="7">
    <source>
        <dbReference type="Proteomes" id="UP000066624"/>
    </source>
</evidence>
<dbReference type="SUPFAM" id="SSF46626">
    <property type="entry name" value="Cytochrome c"/>
    <property type="match status" value="2"/>
</dbReference>
<dbReference type="GO" id="GO:0020037">
    <property type="term" value="F:heme binding"/>
    <property type="evidence" value="ECO:0007669"/>
    <property type="project" value="InterPro"/>
</dbReference>
<dbReference type="Gene3D" id="1.10.760.10">
    <property type="entry name" value="Cytochrome c-like domain"/>
    <property type="match status" value="2"/>
</dbReference>
<dbReference type="RefSeq" id="WP_049724468.1">
    <property type="nucleotide sequence ID" value="NZ_CP012154.1"/>
</dbReference>
<sequence length="239" mass="25247">MADPALIEEGERLATITGCNGCHGPTMAGKVFLDIPKVMRLIAPNLPALAQQASDADFVRAVRHGVRRDGRSVVGMPSVGLHHLTDRDLAAIIAYIRSRPVEADGTDEVNAYRIFARLGMALGQFPLPAAEIQAGVEALPSRQSGDPAALGAYVAAISCSDCHGTDLQGNPHLPAPSLAIVRGYSREQFERLMREGLAVGGREVGLMSEVSRLHFSALTQAEVDGLYAYLSTMGAGGSD</sequence>
<proteinExistence type="predicted"/>
<dbReference type="GO" id="GO:0046872">
    <property type="term" value="F:metal ion binding"/>
    <property type="evidence" value="ECO:0007669"/>
    <property type="project" value="UniProtKB-KW"/>
</dbReference>
<protein>
    <submittedName>
        <fullName evidence="6">Uncharacterized protein</fullName>
    </submittedName>
</protein>
<dbReference type="InterPro" id="IPR009056">
    <property type="entry name" value="Cyt_c-like_dom"/>
</dbReference>
<organism evidence="6 7">
    <name type="scientific">Wenzhouxiangella marina</name>
    <dbReference type="NCBI Taxonomy" id="1579979"/>
    <lineage>
        <taxon>Bacteria</taxon>
        <taxon>Pseudomonadati</taxon>
        <taxon>Pseudomonadota</taxon>
        <taxon>Gammaproteobacteria</taxon>
        <taxon>Chromatiales</taxon>
        <taxon>Wenzhouxiangellaceae</taxon>
        <taxon>Wenzhouxiangella</taxon>
    </lineage>
</organism>
<dbReference type="InterPro" id="IPR051811">
    <property type="entry name" value="Cytochrome_c550/c551-like"/>
</dbReference>
<dbReference type="Pfam" id="PF00034">
    <property type="entry name" value="Cytochrom_C"/>
    <property type="match status" value="1"/>
</dbReference>
<evidence type="ECO:0000256" key="3">
    <source>
        <dbReference type="ARBA" id="ARBA00022723"/>
    </source>
</evidence>
<dbReference type="PROSITE" id="PS51007">
    <property type="entry name" value="CYTC"/>
    <property type="match status" value="2"/>
</dbReference>
<reference evidence="7" key="1">
    <citation type="submission" date="2015-07" db="EMBL/GenBank/DDBJ databases">
        <authorList>
            <person name="Kim K.M."/>
        </authorList>
    </citation>
    <scope>NUCLEOTIDE SEQUENCE [LARGE SCALE GENOMIC DNA]</scope>
    <source>
        <strain evidence="7">KCTC 42284</strain>
    </source>
</reference>
<dbReference type="STRING" id="1579979.WM2015_403"/>
<keyword evidence="4" id="KW-0249">Electron transport</keyword>
<gene>
    <name evidence="6" type="ORF">WM2015_403</name>
</gene>
<evidence type="ECO:0000256" key="5">
    <source>
        <dbReference type="ARBA" id="ARBA00023004"/>
    </source>
</evidence>
<evidence type="ECO:0000256" key="1">
    <source>
        <dbReference type="ARBA" id="ARBA00022448"/>
    </source>
</evidence>
<dbReference type="Proteomes" id="UP000066624">
    <property type="component" value="Chromosome"/>
</dbReference>
<dbReference type="GO" id="GO:0009055">
    <property type="term" value="F:electron transfer activity"/>
    <property type="evidence" value="ECO:0007669"/>
    <property type="project" value="InterPro"/>
</dbReference>
<evidence type="ECO:0000256" key="4">
    <source>
        <dbReference type="ARBA" id="ARBA00022982"/>
    </source>
</evidence>
<name>A0A0K0XT43_9GAMM</name>
<evidence type="ECO:0000313" key="6">
    <source>
        <dbReference type="EMBL" id="AKS40786.1"/>
    </source>
</evidence>
<keyword evidence="1" id="KW-0813">Transport</keyword>
<dbReference type="PANTHER" id="PTHR37823">
    <property type="entry name" value="CYTOCHROME C-553-LIKE"/>
    <property type="match status" value="1"/>
</dbReference>
<keyword evidence="3" id="KW-0479">Metal-binding</keyword>
<dbReference type="KEGG" id="wma:WM2015_403"/>
<dbReference type="OrthoDB" id="9811281at2"/>
<keyword evidence="2" id="KW-0349">Heme</keyword>
<dbReference type="AlphaFoldDB" id="A0A0K0XT43"/>